<evidence type="ECO:0000313" key="1">
    <source>
        <dbReference type="EMBL" id="CAK9312554.1"/>
    </source>
</evidence>
<sequence>MGCVLDASLSSEITIFGSFPRLAFGTVTGLDEILYCSTISMILHLCVAHSHQSSLGAYILDLNGIENFFQCYIVTKYRNQHLFDIHMKFYLLKSSYNLEVSLC</sequence>
<name>A0ABP0XWL7_9ROSI</name>
<keyword evidence="2" id="KW-1185">Reference proteome</keyword>
<evidence type="ECO:0000313" key="2">
    <source>
        <dbReference type="Proteomes" id="UP001642487"/>
    </source>
</evidence>
<organism evidence="1 2">
    <name type="scientific">Citrullus colocynthis</name>
    <name type="common">colocynth</name>
    <dbReference type="NCBI Taxonomy" id="252529"/>
    <lineage>
        <taxon>Eukaryota</taxon>
        <taxon>Viridiplantae</taxon>
        <taxon>Streptophyta</taxon>
        <taxon>Embryophyta</taxon>
        <taxon>Tracheophyta</taxon>
        <taxon>Spermatophyta</taxon>
        <taxon>Magnoliopsida</taxon>
        <taxon>eudicotyledons</taxon>
        <taxon>Gunneridae</taxon>
        <taxon>Pentapetalae</taxon>
        <taxon>rosids</taxon>
        <taxon>fabids</taxon>
        <taxon>Cucurbitales</taxon>
        <taxon>Cucurbitaceae</taxon>
        <taxon>Benincaseae</taxon>
        <taxon>Citrullus</taxon>
    </lineage>
</organism>
<protein>
    <submittedName>
        <fullName evidence="1">Uncharacterized protein</fullName>
    </submittedName>
</protein>
<dbReference type="EMBL" id="OZ021745">
    <property type="protein sequence ID" value="CAK9312554.1"/>
    <property type="molecule type" value="Genomic_DNA"/>
</dbReference>
<gene>
    <name evidence="1" type="ORF">CITCOLO1_LOCUS4248</name>
</gene>
<proteinExistence type="predicted"/>
<dbReference type="Proteomes" id="UP001642487">
    <property type="component" value="Chromosome 11"/>
</dbReference>
<reference evidence="1 2" key="1">
    <citation type="submission" date="2024-03" db="EMBL/GenBank/DDBJ databases">
        <authorList>
            <person name="Gkanogiannis A."/>
            <person name="Becerra Lopez-Lavalle L."/>
        </authorList>
    </citation>
    <scope>NUCLEOTIDE SEQUENCE [LARGE SCALE GENOMIC DNA]</scope>
</reference>
<accession>A0ABP0XWL7</accession>